<sequence length="207" mass="22779">MLVTEVAIVQRKTICSYPWLLNLVRCVSGKILTLRGWQLPSAAATPAKYVLILAPHTSNWDFFIMVGVASALGRQIRFMGKHQLFVGPLGMLLRWLGGVAVERSRQHNFVAQMAGVFGDTDGMVLIIAPEGTRSKVARWKGGYYHIAAAAGVPIVATALDYAKKTISLSAPYFPSGDYGEDQRQIQAFYQNITAKHPHLDCSFPNKT</sequence>
<evidence type="ECO:0000256" key="3">
    <source>
        <dbReference type="ARBA" id="ARBA00023315"/>
    </source>
</evidence>
<reference evidence="5 6" key="1">
    <citation type="submission" date="2020-08" db="EMBL/GenBank/DDBJ databases">
        <title>Genomic Encyclopedia of Type Strains, Phase IV (KMG-IV): sequencing the most valuable type-strain genomes for metagenomic binning, comparative biology and taxonomic classification.</title>
        <authorList>
            <person name="Goeker M."/>
        </authorList>
    </citation>
    <scope>NUCLEOTIDE SEQUENCE [LARGE SCALE GENOMIC DNA]</scope>
    <source>
        <strain evidence="5 6">DSM 25701</strain>
    </source>
</reference>
<dbReference type="AlphaFoldDB" id="A0A840R0U2"/>
<dbReference type="RefSeq" id="WP_184461154.1">
    <property type="nucleotide sequence ID" value="NZ_JACHHW010000002.1"/>
</dbReference>
<evidence type="ECO:0000313" key="6">
    <source>
        <dbReference type="Proteomes" id="UP000536640"/>
    </source>
</evidence>
<dbReference type="GO" id="GO:0006654">
    <property type="term" value="P:phosphatidic acid biosynthetic process"/>
    <property type="evidence" value="ECO:0007669"/>
    <property type="project" value="TreeGrafter"/>
</dbReference>
<evidence type="ECO:0000313" key="5">
    <source>
        <dbReference type="EMBL" id="MBB5186347.1"/>
    </source>
</evidence>
<dbReference type="SMART" id="SM00563">
    <property type="entry name" value="PlsC"/>
    <property type="match status" value="1"/>
</dbReference>
<keyword evidence="2 5" id="KW-0808">Transferase</keyword>
<comment type="caution">
    <text evidence="5">The sequence shown here is derived from an EMBL/GenBank/DDBJ whole genome shotgun (WGS) entry which is preliminary data.</text>
</comment>
<feature type="domain" description="Phospholipid/glycerol acyltransferase" evidence="4">
    <location>
        <begin position="50"/>
        <end position="162"/>
    </location>
</feature>
<evidence type="ECO:0000256" key="2">
    <source>
        <dbReference type="ARBA" id="ARBA00022679"/>
    </source>
</evidence>
<organism evidence="5 6">
    <name type="scientific">Zhongshania antarctica</name>
    <dbReference type="NCBI Taxonomy" id="641702"/>
    <lineage>
        <taxon>Bacteria</taxon>
        <taxon>Pseudomonadati</taxon>
        <taxon>Pseudomonadota</taxon>
        <taxon>Gammaproteobacteria</taxon>
        <taxon>Cellvibrionales</taxon>
        <taxon>Spongiibacteraceae</taxon>
        <taxon>Zhongshania</taxon>
    </lineage>
</organism>
<dbReference type="InterPro" id="IPR002123">
    <property type="entry name" value="Plipid/glycerol_acylTrfase"/>
</dbReference>
<dbReference type="Proteomes" id="UP000536640">
    <property type="component" value="Unassembled WGS sequence"/>
</dbReference>
<accession>A0A840R0U2</accession>
<keyword evidence="3 5" id="KW-0012">Acyltransferase</keyword>
<evidence type="ECO:0000259" key="4">
    <source>
        <dbReference type="SMART" id="SM00563"/>
    </source>
</evidence>
<dbReference type="SUPFAM" id="SSF69593">
    <property type="entry name" value="Glycerol-3-phosphate (1)-acyltransferase"/>
    <property type="match status" value="1"/>
</dbReference>
<comment type="pathway">
    <text evidence="1">Lipid metabolism.</text>
</comment>
<name>A0A840R0U2_9GAMM</name>
<dbReference type="Pfam" id="PF01553">
    <property type="entry name" value="Acyltransferase"/>
    <property type="match status" value="1"/>
</dbReference>
<dbReference type="GO" id="GO:0003841">
    <property type="term" value="F:1-acylglycerol-3-phosphate O-acyltransferase activity"/>
    <property type="evidence" value="ECO:0007669"/>
    <property type="project" value="TreeGrafter"/>
</dbReference>
<evidence type="ECO:0000256" key="1">
    <source>
        <dbReference type="ARBA" id="ARBA00005189"/>
    </source>
</evidence>
<gene>
    <name evidence="5" type="ORF">HNQ57_000608</name>
</gene>
<protein>
    <submittedName>
        <fullName evidence="5">1-acyl-sn-glycerol-3-phosphate acyltransferase</fullName>
    </submittedName>
</protein>
<proteinExistence type="predicted"/>
<dbReference type="PANTHER" id="PTHR10434">
    <property type="entry name" value="1-ACYL-SN-GLYCEROL-3-PHOSPHATE ACYLTRANSFERASE"/>
    <property type="match status" value="1"/>
</dbReference>
<keyword evidence="6" id="KW-1185">Reference proteome</keyword>
<dbReference type="EMBL" id="JACHHW010000002">
    <property type="protein sequence ID" value="MBB5186347.1"/>
    <property type="molecule type" value="Genomic_DNA"/>
</dbReference>
<dbReference type="PANTHER" id="PTHR10434:SF9">
    <property type="entry name" value="PHOSPHOLIPID_GLYCEROL ACYLTRANSFERASE DOMAIN-CONTAINING PROTEIN"/>
    <property type="match status" value="1"/>
</dbReference>